<organism evidence="2">
    <name type="scientific">Homo sapiens</name>
    <name type="common">Human</name>
    <dbReference type="NCBI Taxonomy" id="9606"/>
    <lineage>
        <taxon>Eukaryota</taxon>
        <taxon>Metazoa</taxon>
        <taxon>Chordata</taxon>
        <taxon>Craniata</taxon>
        <taxon>Vertebrata</taxon>
        <taxon>Euteleostomi</taxon>
        <taxon>Mammalia</taxon>
        <taxon>Eutheria</taxon>
        <taxon>Euarchontoglires</taxon>
        <taxon>Primates</taxon>
        <taxon>Haplorrhini</taxon>
        <taxon>Catarrhini</taxon>
        <taxon>Hominidae</taxon>
        <taxon>Homo</taxon>
    </lineage>
</organism>
<dbReference type="EMBL" id="HF583997">
    <property type="protein sequence ID" value="CCQ43494.1"/>
    <property type="molecule type" value="Genomic_DNA"/>
</dbReference>
<sequence>MSISHSPGHGAVSPLLRENVDFAGARAGRQILGCDEQTSSVPVEGSTPRWCSCTRTCLGLTGVAHRTRVDPNRQHRTSARLPHCSSARRALRPHVPSSHPHVPSSRHLVPTSPCPVTSSSCPLVLSPRPHVPSSPHPHVLSSPCPVPTYPRPHVPTQGSPSS</sequence>
<reference evidence="2" key="1">
    <citation type="journal article" date="2013" name="PLoS ONE">
        <title>Direct detection of alternative open reading frames translation products in human significantly expands the proteome.</title>
        <authorList>
            <person name="Vanderperre B."/>
            <person name="Lucier J.-F."/>
            <person name="Motard J."/>
            <person name="Tremblay G."/>
            <person name="Vanderperre S."/>
            <person name="Wisztorski M."/>
            <person name="Salzet M."/>
            <person name="Boisvert F.-M."/>
            <person name="Roucou X."/>
        </authorList>
    </citation>
    <scope>NUCLEOTIDE SEQUENCE</scope>
</reference>
<feature type="compositionally biased region" description="Low complexity" evidence="1">
    <location>
        <begin position="93"/>
        <end position="111"/>
    </location>
</feature>
<evidence type="ECO:0000313" key="2">
    <source>
        <dbReference type="EMBL" id="CCQ43494.1"/>
    </source>
</evidence>
<dbReference type="OrthoDB" id="377733at2759"/>
<proteinExistence type="predicted"/>
<name>L8E8N1_HUMAN</name>
<protein>
    <submittedName>
        <fullName evidence="2">Alternative protein ATP11A</fullName>
    </submittedName>
</protein>
<dbReference type="ChiTaRS" id="ATP11A">
    <property type="organism name" value="human"/>
</dbReference>
<evidence type="ECO:0000256" key="1">
    <source>
        <dbReference type="SAM" id="MobiDB-lite"/>
    </source>
</evidence>
<feature type="compositionally biased region" description="Pro residues" evidence="1">
    <location>
        <begin position="144"/>
        <end position="153"/>
    </location>
</feature>
<gene>
    <name evidence="2" type="primary">ATP11A</name>
</gene>
<feature type="region of interest" description="Disordered" evidence="1">
    <location>
        <begin position="129"/>
        <end position="162"/>
    </location>
</feature>
<dbReference type="AlphaFoldDB" id="L8E8N1"/>
<feature type="region of interest" description="Disordered" evidence="1">
    <location>
        <begin position="91"/>
        <end position="111"/>
    </location>
</feature>
<accession>L8E8N1</accession>